<dbReference type="AlphaFoldDB" id="A0A8K0GJG9"/>
<dbReference type="GO" id="GO:0005615">
    <property type="term" value="C:extracellular space"/>
    <property type="evidence" value="ECO:0007669"/>
    <property type="project" value="TreeGrafter"/>
</dbReference>
<proteinExistence type="predicted"/>
<dbReference type="Pfam" id="PF00379">
    <property type="entry name" value="Chitin_bind_4"/>
    <property type="match status" value="1"/>
</dbReference>
<dbReference type="InterPro" id="IPR000618">
    <property type="entry name" value="Insect_cuticle"/>
</dbReference>
<dbReference type="OrthoDB" id="6418165at2759"/>
<evidence type="ECO:0000256" key="1">
    <source>
        <dbReference type="ARBA" id="ARBA00022460"/>
    </source>
</evidence>
<evidence type="ECO:0000313" key="5">
    <source>
        <dbReference type="Proteomes" id="UP000801492"/>
    </source>
</evidence>
<keyword evidence="1 2" id="KW-0193">Cuticle</keyword>
<accession>A0A8K0GJG9</accession>
<reference evidence="4" key="1">
    <citation type="submission" date="2019-08" db="EMBL/GenBank/DDBJ databases">
        <title>The genome of the North American firefly Photinus pyralis.</title>
        <authorList>
            <consortium name="Photinus pyralis genome working group"/>
            <person name="Fallon T.R."/>
            <person name="Sander Lower S.E."/>
            <person name="Weng J.-K."/>
        </authorList>
    </citation>
    <scope>NUCLEOTIDE SEQUENCE</scope>
    <source>
        <strain evidence="4">TRF0915ILg1</strain>
        <tissue evidence="4">Whole body</tissue>
    </source>
</reference>
<dbReference type="InterPro" id="IPR051217">
    <property type="entry name" value="Insect_Cuticle_Struc_Prot"/>
</dbReference>
<dbReference type="PANTHER" id="PTHR12236">
    <property type="entry name" value="STRUCTURAL CONTITUENT OF CUTICLE"/>
    <property type="match status" value="1"/>
</dbReference>
<evidence type="ECO:0000256" key="3">
    <source>
        <dbReference type="SAM" id="SignalP"/>
    </source>
</evidence>
<dbReference type="GO" id="GO:0042302">
    <property type="term" value="F:structural constituent of cuticle"/>
    <property type="evidence" value="ECO:0007669"/>
    <property type="project" value="UniProtKB-UniRule"/>
</dbReference>
<keyword evidence="5" id="KW-1185">Reference proteome</keyword>
<name>A0A8K0GJG9_IGNLU</name>
<sequence length="98" mass="11167">MKTVIYFAAVILAVCARPQQPPQQSPPRPYEYQYKVENPPTNTYFGQKENGDQVGRVVGTYYVWLPDGRLMTVEYFVDGKSGFVPRISYQPNANPFQG</sequence>
<dbReference type="Proteomes" id="UP000801492">
    <property type="component" value="Unassembled WGS sequence"/>
</dbReference>
<protein>
    <recommendedName>
        <fullName evidence="6">Cuticle protein</fullName>
    </recommendedName>
</protein>
<evidence type="ECO:0008006" key="6">
    <source>
        <dbReference type="Google" id="ProtNLM"/>
    </source>
</evidence>
<evidence type="ECO:0000313" key="4">
    <source>
        <dbReference type="EMBL" id="KAF2903957.1"/>
    </source>
</evidence>
<dbReference type="GO" id="GO:0031012">
    <property type="term" value="C:extracellular matrix"/>
    <property type="evidence" value="ECO:0007669"/>
    <property type="project" value="TreeGrafter"/>
</dbReference>
<dbReference type="PROSITE" id="PS51155">
    <property type="entry name" value="CHIT_BIND_RR_2"/>
    <property type="match status" value="1"/>
</dbReference>
<dbReference type="EMBL" id="VTPC01000891">
    <property type="protein sequence ID" value="KAF2903957.1"/>
    <property type="molecule type" value="Genomic_DNA"/>
</dbReference>
<feature type="signal peptide" evidence="3">
    <location>
        <begin position="1"/>
        <end position="16"/>
    </location>
</feature>
<feature type="chain" id="PRO_5035459813" description="Cuticle protein" evidence="3">
    <location>
        <begin position="17"/>
        <end position="98"/>
    </location>
</feature>
<gene>
    <name evidence="4" type="ORF">ILUMI_02219</name>
</gene>
<dbReference type="PANTHER" id="PTHR12236:SF98">
    <property type="entry name" value="CUTICULAR PROTEIN 56F"/>
    <property type="match status" value="1"/>
</dbReference>
<organism evidence="4 5">
    <name type="scientific">Ignelater luminosus</name>
    <name type="common">Cucubano</name>
    <name type="synonym">Pyrophorus luminosus</name>
    <dbReference type="NCBI Taxonomy" id="2038154"/>
    <lineage>
        <taxon>Eukaryota</taxon>
        <taxon>Metazoa</taxon>
        <taxon>Ecdysozoa</taxon>
        <taxon>Arthropoda</taxon>
        <taxon>Hexapoda</taxon>
        <taxon>Insecta</taxon>
        <taxon>Pterygota</taxon>
        <taxon>Neoptera</taxon>
        <taxon>Endopterygota</taxon>
        <taxon>Coleoptera</taxon>
        <taxon>Polyphaga</taxon>
        <taxon>Elateriformia</taxon>
        <taxon>Elateroidea</taxon>
        <taxon>Elateridae</taxon>
        <taxon>Agrypninae</taxon>
        <taxon>Pyrophorini</taxon>
        <taxon>Ignelater</taxon>
    </lineage>
</organism>
<keyword evidence="3" id="KW-0732">Signal</keyword>
<evidence type="ECO:0000256" key="2">
    <source>
        <dbReference type="PROSITE-ProRule" id="PRU00497"/>
    </source>
</evidence>
<comment type="caution">
    <text evidence="4">The sequence shown here is derived from an EMBL/GenBank/DDBJ whole genome shotgun (WGS) entry which is preliminary data.</text>
</comment>